<dbReference type="GeneID" id="4601273"/>
<proteinExistence type="predicted"/>
<accession>A1RW67</accession>
<dbReference type="HOGENOM" id="CLU_151714_0_0_2"/>
<evidence type="ECO:0000313" key="2">
    <source>
        <dbReference type="Proteomes" id="UP000000641"/>
    </source>
</evidence>
<keyword evidence="2" id="KW-1185">Reference proteome</keyword>
<sequence length="141" mass="15559">MDLTGNIHRLLLEASRSLKSGVIDPQEFHKLGMVLLSTALLTEDNYFFVLSNTMYTLADALSSFLKVSSMPLSMEYRGKTEALIEEVKSELSHALQEIGEAISSGDKCRALLASSSMLRVSYRVNMLAETLKNVVVVGNQE</sequence>
<dbReference type="eggNOG" id="arCOG14924">
    <property type="taxonomic scope" value="Archaea"/>
</dbReference>
<reference evidence="2" key="1">
    <citation type="journal article" date="2008" name="J. Bacteriol.">
        <title>Genome sequence of Thermofilum pendens reveals an exceptional loss of biosynthetic pathways without genome reduction.</title>
        <authorList>
            <person name="Anderson I."/>
            <person name="Rodriguez J."/>
            <person name="Susanti D."/>
            <person name="Porat I."/>
            <person name="Reich C."/>
            <person name="Ulrich L.E."/>
            <person name="Elkins J.G."/>
            <person name="Mavromatis K."/>
            <person name="Lykidis A."/>
            <person name="Kim E."/>
            <person name="Thompson L.S."/>
            <person name="Nolan M."/>
            <person name="Land M."/>
            <person name="Copeland A."/>
            <person name="Lapidus A."/>
            <person name="Lucas S."/>
            <person name="Detter C."/>
            <person name="Zhulin I.B."/>
            <person name="Olsen G.J."/>
            <person name="Whitman W."/>
            <person name="Mukhopadhyay B."/>
            <person name="Bristow J."/>
            <person name="Kyrpides N."/>
        </authorList>
    </citation>
    <scope>NUCLEOTIDE SEQUENCE [LARGE SCALE GENOMIC DNA]</scope>
    <source>
        <strain evidence="2">DSM 2475 / Hrk 5</strain>
    </source>
</reference>
<dbReference type="Proteomes" id="UP000000641">
    <property type="component" value="Chromosome"/>
</dbReference>
<dbReference type="AlphaFoldDB" id="A1RW67"/>
<gene>
    <name evidence="1" type="ordered locus">Tpen_0037</name>
</gene>
<organism evidence="1 2">
    <name type="scientific">Thermofilum pendens (strain DSM 2475 / Hrk 5)</name>
    <dbReference type="NCBI Taxonomy" id="368408"/>
    <lineage>
        <taxon>Archaea</taxon>
        <taxon>Thermoproteota</taxon>
        <taxon>Thermoprotei</taxon>
        <taxon>Thermofilales</taxon>
        <taxon>Thermofilaceae</taxon>
        <taxon>Thermofilum</taxon>
    </lineage>
</organism>
<dbReference type="OrthoDB" id="31242at2157"/>
<dbReference type="STRING" id="368408.Tpen_0037"/>
<dbReference type="EMBL" id="CP000505">
    <property type="protein sequence ID" value="ABL77447.1"/>
    <property type="molecule type" value="Genomic_DNA"/>
</dbReference>
<dbReference type="KEGG" id="tpe:Tpen_0037"/>
<evidence type="ECO:0000313" key="1">
    <source>
        <dbReference type="EMBL" id="ABL77447.1"/>
    </source>
</evidence>
<protein>
    <submittedName>
        <fullName evidence="1">Uncharacterized protein</fullName>
    </submittedName>
</protein>
<dbReference type="EnsemblBacteria" id="ABL77447">
    <property type="protein sequence ID" value="ABL77447"/>
    <property type="gene ID" value="Tpen_0037"/>
</dbReference>
<name>A1RW67_THEPD</name>
<dbReference type="RefSeq" id="WP_011751712.1">
    <property type="nucleotide sequence ID" value="NC_008698.1"/>
</dbReference>